<dbReference type="AlphaFoldDB" id="A0A0M3HHQ8"/>
<evidence type="ECO:0000313" key="2">
    <source>
        <dbReference type="WBParaSite" id="ALUE_0000105301-mRNA-1"/>
    </source>
</evidence>
<proteinExistence type="predicted"/>
<name>A0A0M3HHQ8_ASCLU</name>
<dbReference type="Proteomes" id="UP000036681">
    <property type="component" value="Unplaced"/>
</dbReference>
<sequence length="129" mass="13814">MTTSAARTTLSSNALSTDIADCPESNAPSIGSTIGALLRNALGMSVHTAQLHCLNEIITEIAFEGGTIESVAQSLRDSAATVLDSFDGFFFVLNRDGMLDFVSSKASIYLNYRSVSFSLLHKFTNVSLR</sequence>
<evidence type="ECO:0000313" key="1">
    <source>
        <dbReference type="Proteomes" id="UP000036681"/>
    </source>
</evidence>
<dbReference type="Gene3D" id="3.30.450.20">
    <property type="entry name" value="PAS domain"/>
    <property type="match status" value="1"/>
</dbReference>
<protein>
    <submittedName>
        <fullName evidence="2">GAF domain-containing protein</fullName>
    </submittedName>
</protein>
<dbReference type="WBParaSite" id="ALUE_0000105301-mRNA-1">
    <property type="protein sequence ID" value="ALUE_0000105301-mRNA-1"/>
    <property type="gene ID" value="ALUE_0000105301"/>
</dbReference>
<accession>A0A0M3HHQ8</accession>
<reference evidence="2" key="1">
    <citation type="submission" date="2017-02" db="UniProtKB">
        <authorList>
            <consortium name="WormBaseParasite"/>
        </authorList>
    </citation>
    <scope>IDENTIFICATION</scope>
</reference>
<organism evidence="1 2">
    <name type="scientific">Ascaris lumbricoides</name>
    <name type="common">Giant roundworm</name>
    <dbReference type="NCBI Taxonomy" id="6252"/>
    <lineage>
        <taxon>Eukaryota</taxon>
        <taxon>Metazoa</taxon>
        <taxon>Ecdysozoa</taxon>
        <taxon>Nematoda</taxon>
        <taxon>Chromadorea</taxon>
        <taxon>Rhabditida</taxon>
        <taxon>Spirurina</taxon>
        <taxon>Ascaridomorpha</taxon>
        <taxon>Ascaridoidea</taxon>
        <taxon>Ascarididae</taxon>
        <taxon>Ascaris</taxon>
    </lineage>
</organism>
<keyword evidence="1" id="KW-1185">Reference proteome</keyword>